<dbReference type="InterPro" id="IPR050325">
    <property type="entry name" value="Prot/Nucl_acid_deglycase"/>
</dbReference>
<dbReference type="GO" id="GO:0019172">
    <property type="term" value="F:glyoxalase III activity"/>
    <property type="evidence" value="ECO:0007669"/>
    <property type="project" value="TreeGrafter"/>
</dbReference>
<feature type="region of interest" description="Disordered" evidence="6">
    <location>
        <begin position="1"/>
        <end position="27"/>
    </location>
</feature>
<reference evidence="8 9" key="1">
    <citation type="submission" date="2019-09" db="EMBL/GenBank/DDBJ databases">
        <title>Draft genome sequence of the thermophilic Saccharopolyspora hirsuta VKM Ac-666T.</title>
        <authorList>
            <person name="Lobastova T.G."/>
            <person name="Fokina V."/>
            <person name="Bragin E.Y."/>
            <person name="Shtratnikova V.Y."/>
            <person name="Starodumova I.P."/>
            <person name="Tarlachkov S.V."/>
            <person name="Donova M.V."/>
        </authorList>
    </citation>
    <scope>NUCLEOTIDE SEQUENCE [LARGE SCALE GENOMIC DNA]</scope>
    <source>
        <strain evidence="8 9">VKM Ac-666</strain>
    </source>
</reference>
<dbReference type="GO" id="GO:0005737">
    <property type="term" value="C:cytoplasm"/>
    <property type="evidence" value="ECO:0007669"/>
    <property type="project" value="TreeGrafter"/>
</dbReference>
<dbReference type="EMBL" id="VWPH01000002">
    <property type="protein sequence ID" value="KAA5837089.1"/>
    <property type="molecule type" value="Genomic_DNA"/>
</dbReference>
<protein>
    <submittedName>
        <fullName evidence="8">Protein deglycase HchA</fullName>
        <ecNumber evidence="8">3.5.1.124</ecNumber>
    </submittedName>
</protein>
<evidence type="ECO:0000256" key="4">
    <source>
        <dbReference type="ARBA" id="ARBA00023016"/>
    </source>
</evidence>
<dbReference type="InterPro" id="IPR017283">
    <property type="entry name" value="HchA"/>
</dbReference>
<comment type="caution">
    <text evidence="8">The sequence shown here is derived from an EMBL/GenBank/DDBJ whole genome shotgun (WGS) entry which is preliminary data.</text>
</comment>
<dbReference type="NCBIfam" id="NF003168">
    <property type="entry name" value="PRK04155.1"/>
    <property type="match status" value="1"/>
</dbReference>
<keyword evidence="1" id="KW-0963">Cytoplasm</keyword>
<name>A0A5M7C4S7_SACHI</name>
<keyword evidence="9" id="KW-1185">Reference proteome</keyword>
<evidence type="ECO:0000256" key="6">
    <source>
        <dbReference type="SAM" id="MobiDB-lite"/>
    </source>
</evidence>
<gene>
    <name evidence="8" type="primary">hchA</name>
    <name evidence="8" type="ORF">F1721_04510</name>
</gene>
<dbReference type="InterPro" id="IPR029062">
    <property type="entry name" value="Class_I_gatase-like"/>
</dbReference>
<evidence type="ECO:0000256" key="1">
    <source>
        <dbReference type="ARBA" id="ARBA00022490"/>
    </source>
</evidence>
<dbReference type="InterPro" id="IPR002818">
    <property type="entry name" value="DJ-1/PfpI"/>
</dbReference>
<evidence type="ECO:0000313" key="8">
    <source>
        <dbReference type="EMBL" id="KAA5837089.1"/>
    </source>
</evidence>
<sequence length="286" mass="30893">MTEHAQDRKPTPDRAEDNAFFPSPYSLSQYTSDKTDYDGLATEEKYTGGRWKILVIATDERYMLMQNGTFFSTGNHPVETLLPIHHMAQAGYGIDIATISGGPGKIEWWAFPGEDEAVKSAWAATKDGFKAPEKLAEVIADGLEDYAAIFIPGGHGAMNGIPSSTDLRDALDFFLDNDRLVITLCHGPAALLAAGVDRDANPFAGYEIVAFPDALDLGANVEIGYLPGKMPWNLGERLQEAGIEVINGDMTGATTRDRNLLSGDSPLAAHQLGKDSALALLEKFNS</sequence>
<dbReference type="PANTHER" id="PTHR48094:SF20">
    <property type="entry name" value="PROTEIN_NUCLEIC ACID DEGLYCASE 1"/>
    <property type="match status" value="1"/>
</dbReference>
<keyword evidence="4" id="KW-0346">Stress response</keyword>
<dbReference type="RefSeq" id="WP_150065255.1">
    <property type="nucleotide sequence ID" value="NZ_JBEPDJ010000020.1"/>
</dbReference>
<feature type="compositionally biased region" description="Basic and acidic residues" evidence="6">
    <location>
        <begin position="1"/>
        <end position="17"/>
    </location>
</feature>
<keyword evidence="2" id="KW-0227">DNA damage</keyword>
<dbReference type="OrthoDB" id="9792284at2"/>
<dbReference type="Pfam" id="PF01965">
    <property type="entry name" value="DJ-1_PfpI"/>
    <property type="match status" value="1"/>
</dbReference>
<dbReference type="Gene3D" id="3.40.50.880">
    <property type="match status" value="1"/>
</dbReference>
<proteinExistence type="predicted"/>
<evidence type="ECO:0000259" key="7">
    <source>
        <dbReference type="Pfam" id="PF01965"/>
    </source>
</evidence>
<evidence type="ECO:0000256" key="3">
    <source>
        <dbReference type="ARBA" id="ARBA00022801"/>
    </source>
</evidence>
<organism evidence="8 9">
    <name type="scientific">Saccharopolyspora hirsuta</name>
    <dbReference type="NCBI Taxonomy" id="1837"/>
    <lineage>
        <taxon>Bacteria</taxon>
        <taxon>Bacillati</taxon>
        <taxon>Actinomycetota</taxon>
        <taxon>Actinomycetes</taxon>
        <taxon>Pseudonocardiales</taxon>
        <taxon>Pseudonocardiaceae</taxon>
        <taxon>Saccharopolyspora</taxon>
    </lineage>
</organism>
<dbReference type="AlphaFoldDB" id="A0A5M7C4S7"/>
<accession>A0A5M7C4S7</accession>
<dbReference type="GO" id="GO:0006281">
    <property type="term" value="P:DNA repair"/>
    <property type="evidence" value="ECO:0007669"/>
    <property type="project" value="UniProtKB-KW"/>
</dbReference>
<dbReference type="GO" id="GO:0036524">
    <property type="term" value="F:protein deglycase activity"/>
    <property type="evidence" value="ECO:0007669"/>
    <property type="project" value="UniProtKB-EC"/>
</dbReference>
<dbReference type="GO" id="GO:0019243">
    <property type="term" value="P:methylglyoxal catabolic process to D-lactate via S-lactoyl-glutathione"/>
    <property type="evidence" value="ECO:0007669"/>
    <property type="project" value="TreeGrafter"/>
</dbReference>
<evidence type="ECO:0000313" key="9">
    <source>
        <dbReference type="Proteomes" id="UP000323946"/>
    </source>
</evidence>
<dbReference type="SUPFAM" id="SSF52317">
    <property type="entry name" value="Class I glutamine amidotransferase-like"/>
    <property type="match status" value="1"/>
</dbReference>
<dbReference type="Proteomes" id="UP000323946">
    <property type="component" value="Unassembled WGS sequence"/>
</dbReference>
<dbReference type="EC" id="3.5.1.124" evidence="8"/>
<keyword evidence="5" id="KW-0234">DNA repair</keyword>
<evidence type="ECO:0000256" key="5">
    <source>
        <dbReference type="ARBA" id="ARBA00023204"/>
    </source>
</evidence>
<dbReference type="PANTHER" id="PTHR48094">
    <property type="entry name" value="PROTEIN/NUCLEIC ACID DEGLYCASE DJ-1-RELATED"/>
    <property type="match status" value="1"/>
</dbReference>
<dbReference type="PIRSF" id="PIRSF037798">
    <property type="entry name" value="Chaperone_HchA"/>
    <property type="match status" value="1"/>
</dbReference>
<dbReference type="SMR" id="A0A5M7C4S7"/>
<feature type="domain" description="DJ-1/PfpI" evidence="7">
    <location>
        <begin position="77"/>
        <end position="196"/>
    </location>
</feature>
<evidence type="ECO:0000256" key="2">
    <source>
        <dbReference type="ARBA" id="ARBA00022763"/>
    </source>
</evidence>
<keyword evidence="3 8" id="KW-0378">Hydrolase</keyword>